<dbReference type="PANTHER" id="PTHR21314:SF0">
    <property type="entry name" value="QUEUOSINE 5'-PHOSPHATE N-GLYCOSYLASE_HYDROLASE"/>
    <property type="match status" value="1"/>
</dbReference>
<feature type="compositionally biased region" description="Low complexity" evidence="7">
    <location>
        <begin position="322"/>
        <end position="339"/>
    </location>
</feature>
<comment type="catalytic activity">
    <reaction evidence="5 6">
        <text>queuosine 5'-phosphate + H2O = queuine + D-ribose 5-phosphate</text>
        <dbReference type="Rhea" id="RHEA:75387"/>
        <dbReference type="ChEBI" id="CHEBI:15377"/>
        <dbReference type="ChEBI" id="CHEBI:17433"/>
        <dbReference type="ChEBI" id="CHEBI:78346"/>
        <dbReference type="ChEBI" id="CHEBI:194371"/>
    </reaction>
    <physiologicalReaction direction="left-to-right" evidence="5 6">
        <dbReference type="Rhea" id="RHEA:75388"/>
    </physiologicalReaction>
</comment>
<dbReference type="GO" id="GO:0006400">
    <property type="term" value="P:tRNA modification"/>
    <property type="evidence" value="ECO:0007669"/>
    <property type="project" value="TreeGrafter"/>
</dbReference>
<evidence type="ECO:0000256" key="5">
    <source>
        <dbReference type="ARBA" id="ARBA00048204"/>
    </source>
</evidence>
<evidence type="ECO:0000256" key="6">
    <source>
        <dbReference type="RuleBase" id="RU365002"/>
    </source>
</evidence>
<comment type="function">
    <text evidence="6">Catalyzes the hydrolysis of queuosine 5'-phosphate, releasing the nucleobase queuine (q). Is required for salvage of queuine from exogenous queuosine (Q) that is imported and then converted to queuosine 5'-phosphate intracellularly.</text>
</comment>
<evidence type="ECO:0000256" key="3">
    <source>
        <dbReference type="ARBA" id="ARBA00035306"/>
    </source>
</evidence>
<evidence type="ECO:0000313" key="8">
    <source>
        <dbReference type="EMBL" id="SZX70651.1"/>
    </source>
</evidence>
<keyword evidence="1 6" id="KW-0378">Hydrolase</keyword>
<feature type="region of interest" description="Disordered" evidence="7">
    <location>
        <begin position="322"/>
        <end position="352"/>
    </location>
</feature>
<evidence type="ECO:0000256" key="1">
    <source>
        <dbReference type="ARBA" id="ARBA00022801"/>
    </source>
</evidence>
<keyword evidence="9" id="KW-1185">Reference proteome</keyword>
<name>A0A383VZK3_TETOB</name>
<evidence type="ECO:0000313" key="9">
    <source>
        <dbReference type="Proteomes" id="UP000256970"/>
    </source>
</evidence>
<reference evidence="8 9" key="1">
    <citation type="submission" date="2016-10" db="EMBL/GenBank/DDBJ databases">
        <authorList>
            <person name="Cai Z."/>
        </authorList>
    </citation>
    <scope>NUCLEOTIDE SEQUENCE [LARGE SCALE GENOMIC DNA]</scope>
</reference>
<dbReference type="EMBL" id="FNXT01000997">
    <property type="protein sequence ID" value="SZX70651.1"/>
    <property type="molecule type" value="Genomic_DNA"/>
</dbReference>
<dbReference type="GO" id="GO:0016787">
    <property type="term" value="F:hydrolase activity"/>
    <property type="evidence" value="ECO:0007669"/>
    <property type="project" value="UniProtKB-KW"/>
</dbReference>
<dbReference type="STRING" id="3088.A0A383VZK3"/>
<protein>
    <recommendedName>
        <fullName evidence="3 6">Queuosine 5'-phosphate N-glycosylase/hydrolase</fullName>
        <ecNumber evidence="6">3.2.2.-</ecNumber>
    </recommendedName>
    <alternativeName>
        <fullName evidence="4 6">Queuosine-nucleotide N-glycosylase/hydrolase</fullName>
    </alternativeName>
</protein>
<dbReference type="InterPro" id="IPR019438">
    <property type="entry name" value="Q_salvage"/>
</dbReference>
<gene>
    <name evidence="8" type="ORF">BQ4739_LOCUS10842</name>
</gene>
<comment type="similarity">
    <text evidence="2 6">Belongs to the QNG1 protein family.</text>
</comment>
<dbReference type="Pfam" id="PF10343">
    <property type="entry name" value="Q_salvage"/>
    <property type="match status" value="2"/>
</dbReference>
<dbReference type="Proteomes" id="UP000256970">
    <property type="component" value="Unassembled WGS sequence"/>
</dbReference>
<organism evidence="8 9">
    <name type="scientific">Tetradesmus obliquus</name>
    <name type="common">Green alga</name>
    <name type="synonym">Acutodesmus obliquus</name>
    <dbReference type="NCBI Taxonomy" id="3088"/>
    <lineage>
        <taxon>Eukaryota</taxon>
        <taxon>Viridiplantae</taxon>
        <taxon>Chlorophyta</taxon>
        <taxon>core chlorophytes</taxon>
        <taxon>Chlorophyceae</taxon>
        <taxon>CS clade</taxon>
        <taxon>Sphaeropleales</taxon>
        <taxon>Scenedesmaceae</taxon>
        <taxon>Tetradesmus</taxon>
    </lineage>
</organism>
<sequence length="387" mass="43396">MTLPVRRSALWVAEQATHVKIDRSAVNAAAQRIVDSVADIWHNAAGFDTELHFCDRGPLTVQYLLVVDALNFCFWPDGELEYEHLAGGIKASVLKDPSCISAARLAEINGPGVQQLLGWHRELPEQEERARLLREVGAGLLQHFKGQAAELVAAAGQSAVALVQLLTAHFPGFRDHSIYKGRQVFFYKRAQIFVGDVYGAFGGSGLGCFDDIDQLTMFADYRVPVVLRLMGLLQYSTDLQQQVGIAVCQTIIGFERSWPCCWPLVPVVLRLMELLKYSTDLQQQVEAKQEVASGSEAEVELRAASIVAVELLKDAANAQLQQRQQQGEQQQQQQQQQQQRDAASKEQQPAEGAPQLLSIQLDWWLWSEGERMRTQHPPHHRTRTIYY</sequence>
<dbReference type="AlphaFoldDB" id="A0A383VZK3"/>
<dbReference type="PANTHER" id="PTHR21314">
    <property type="entry name" value="QUEUOSINE 5'-PHOSPHATE N-GLYCOSYLASE_HYDROLASE-RELATED"/>
    <property type="match status" value="1"/>
</dbReference>
<dbReference type="EC" id="3.2.2.-" evidence="6"/>
<accession>A0A383VZK3</accession>
<evidence type="ECO:0000256" key="7">
    <source>
        <dbReference type="SAM" id="MobiDB-lite"/>
    </source>
</evidence>
<proteinExistence type="inferred from homology"/>
<evidence type="ECO:0000256" key="4">
    <source>
        <dbReference type="ARBA" id="ARBA00035393"/>
    </source>
</evidence>
<evidence type="ECO:0000256" key="2">
    <source>
        <dbReference type="ARBA" id="ARBA00035119"/>
    </source>
</evidence>